<proteinExistence type="predicted"/>
<organism evidence="1 2">
    <name type="scientific">Streptomyces lasalocidi</name>
    <name type="common">Streptomyces lasaliensis</name>
    <dbReference type="NCBI Taxonomy" id="324833"/>
    <lineage>
        <taxon>Bacteria</taxon>
        <taxon>Bacillati</taxon>
        <taxon>Actinomycetota</taxon>
        <taxon>Actinomycetes</taxon>
        <taxon>Kitasatosporales</taxon>
        <taxon>Streptomycetaceae</taxon>
        <taxon>Streptomyces</taxon>
    </lineage>
</organism>
<dbReference type="InterPro" id="IPR037883">
    <property type="entry name" value="Knr4/Smi1-like_sf"/>
</dbReference>
<dbReference type="Pfam" id="PF14568">
    <property type="entry name" value="SUKH_6"/>
    <property type="match status" value="1"/>
</dbReference>
<gene>
    <name evidence="1" type="ORF">E4U91_37250</name>
</gene>
<protein>
    <submittedName>
        <fullName evidence="1">SMI1/KNR4 family protein</fullName>
    </submittedName>
</protein>
<evidence type="ECO:0000313" key="2">
    <source>
        <dbReference type="Proteomes" id="UP000305929"/>
    </source>
</evidence>
<accession>A0A4U5W4F1</accession>
<evidence type="ECO:0000313" key="1">
    <source>
        <dbReference type="EMBL" id="TKS96324.1"/>
    </source>
</evidence>
<dbReference type="AlphaFoldDB" id="A0A4U5W4F1"/>
<dbReference type="Gene3D" id="3.40.1580.10">
    <property type="entry name" value="SMI1/KNR4-like"/>
    <property type="match status" value="1"/>
</dbReference>
<dbReference type="OrthoDB" id="5572373at2"/>
<dbReference type="Proteomes" id="UP000305929">
    <property type="component" value="Unassembled WGS sequence"/>
</dbReference>
<comment type="caution">
    <text evidence="1">The sequence shown here is derived from an EMBL/GenBank/DDBJ whole genome shotgun (WGS) entry which is preliminary data.</text>
</comment>
<dbReference type="EMBL" id="SZNQ01000003">
    <property type="protein sequence ID" value="TKS96324.1"/>
    <property type="molecule type" value="Genomic_DNA"/>
</dbReference>
<dbReference type="RefSeq" id="WP_137311422.1">
    <property type="nucleotide sequence ID" value="NZ_SZNQ01000003.1"/>
</dbReference>
<sequence>MAWLDDVMRIMPAHPGAGDPVNWDVIEASWGTRFPDDYKEFTAAYGEGAVDDYLELMAPEAYVAPGGESFCSGMQQESANAEDLWRTARPEAAKVPRLITWGVDSSADILCWLAADSDPNKWPVLVWGRGDARWTEYSCGMLEFLCRVFRAEFEECPLSDLSLWGAASPCFVHRAEERRLRKAGLDPWTGEPDPFAGMFGD</sequence>
<name>A0A4U5W4F1_STRLS</name>
<reference evidence="1 2" key="1">
    <citation type="submission" date="2019-04" db="EMBL/GenBank/DDBJ databases">
        <title>Streptomyces lasaliensis sp. nov., an Actinomycete isolated from soil which produces the polyether antibiotic lasalocid.</title>
        <authorList>
            <person name="Erwin G."/>
            <person name="Haber C."/>
        </authorList>
    </citation>
    <scope>NUCLEOTIDE SEQUENCE [LARGE SCALE GENOMIC DNA]</scope>
    <source>
        <strain evidence="1 2">X-537</strain>
    </source>
</reference>
<keyword evidence="2" id="KW-1185">Reference proteome</keyword>
<dbReference type="SUPFAM" id="SSF160631">
    <property type="entry name" value="SMI1/KNR4-like"/>
    <property type="match status" value="1"/>
</dbReference>